<dbReference type="PANTHER" id="PTHR30201">
    <property type="entry name" value="TRIPHOSPHORIBOSYL-DEPHOSPHO-COA SYNTHASE"/>
    <property type="match status" value="1"/>
</dbReference>
<keyword evidence="7" id="KW-1185">Reference proteome</keyword>
<evidence type="ECO:0000256" key="2">
    <source>
        <dbReference type="ARBA" id="ARBA00012074"/>
    </source>
</evidence>
<dbReference type="GO" id="GO:0005524">
    <property type="term" value="F:ATP binding"/>
    <property type="evidence" value="ECO:0007669"/>
    <property type="project" value="UniProtKB-KW"/>
</dbReference>
<name>A0A6V8MGA7_9BACT</name>
<keyword evidence="4" id="KW-0547">Nucleotide-binding</keyword>
<dbReference type="Pfam" id="PF01874">
    <property type="entry name" value="CitG"/>
    <property type="match status" value="1"/>
</dbReference>
<gene>
    <name evidence="6" type="primary">citG</name>
    <name evidence="6" type="ORF">GMST_13070</name>
</gene>
<comment type="caution">
    <text evidence="6">The sequence shown here is derived from an EMBL/GenBank/DDBJ whole genome shotgun (WGS) entry which is preliminary data.</text>
</comment>
<dbReference type="GO" id="GO:0051191">
    <property type="term" value="P:prosthetic group biosynthetic process"/>
    <property type="evidence" value="ECO:0007669"/>
    <property type="project" value="TreeGrafter"/>
</dbReference>
<dbReference type="EMBL" id="BLXX01000003">
    <property type="protein sequence ID" value="GFO58982.1"/>
    <property type="molecule type" value="Genomic_DNA"/>
</dbReference>
<reference evidence="7" key="1">
    <citation type="submission" date="2020-06" db="EMBL/GenBank/DDBJ databases">
        <title>Draft genomic sequence of Geomonas sp. Red330.</title>
        <authorList>
            <person name="Itoh H."/>
            <person name="Zhenxing X."/>
            <person name="Ushijima N."/>
            <person name="Masuda Y."/>
            <person name="Shiratori Y."/>
            <person name="Senoo K."/>
        </authorList>
    </citation>
    <scope>NUCLEOTIDE SEQUENCE [LARGE SCALE GENOMIC DNA]</scope>
    <source>
        <strain evidence="7">Red330</strain>
    </source>
</reference>
<proteinExistence type="predicted"/>
<dbReference type="EC" id="2.4.2.52" evidence="2"/>
<keyword evidence="3" id="KW-0808">Transferase</keyword>
<dbReference type="RefSeq" id="WP_183353834.1">
    <property type="nucleotide sequence ID" value="NZ_BLXX01000003.1"/>
</dbReference>
<evidence type="ECO:0000256" key="5">
    <source>
        <dbReference type="ARBA" id="ARBA00022840"/>
    </source>
</evidence>
<dbReference type="Gene3D" id="1.10.4200.10">
    <property type="entry name" value="Triphosphoribosyl-dephospho-CoA protein"/>
    <property type="match status" value="1"/>
</dbReference>
<comment type="catalytic activity">
    <reaction evidence="1">
        <text>3'-dephospho-CoA + ATP = 2'-(5''-triphospho-alpha-D-ribosyl)-3'-dephospho-CoA + adenine</text>
        <dbReference type="Rhea" id="RHEA:15117"/>
        <dbReference type="ChEBI" id="CHEBI:16708"/>
        <dbReference type="ChEBI" id="CHEBI:30616"/>
        <dbReference type="ChEBI" id="CHEBI:57328"/>
        <dbReference type="ChEBI" id="CHEBI:61378"/>
        <dbReference type="EC" id="2.4.2.52"/>
    </reaction>
</comment>
<evidence type="ECO:0000313" key="7">
    <source>
        <dbReference type="Proteomes" id="UP000556026"/>
    </source>
</evidence>
<evidence type="ECO:0000256" key="4">
    <source>
        <dbReference type="ARBA" id="ARBA00022741"/>
    </source>
</evidence>
<dbReference type="GO" id="GO:0046917">
    <property type="term" value="F:triphosphoribosyl-dephospho-CoA synthase activity"/>
    <property type="evidence" value="ECO:0007669"/>
    <property type="project" value="UniProtKB-EC"/>
</dbReference>
<dbReference type="Proteomes" id="UP000556026">
    <property type="component" value="Unassembled WGS sequence"/>
</dbReference>
<sequence length="298" mass="32165">MQSNTTYCTSDPAPAHLEKLAQDLVRGAFLELYLTPKPGLVDLNDSGSHPDLSVARMEASLQIVSCYLGDLADALTAGEPLAGQVRLGTAAERAMLRCTGTNCHRGYIFVSGMFLAASASVPSLDEKLLSQQITVLAKRFFARGEYESTNGSKARSRYKVGGVRREALSGFATLFEHALPVFRQEIASGGNRGTATYAMLGRLMQTVEDTTALHRCGQEGLKTVQEDGRILERMVLEREDFVGFLIERNAHYVEKNLTMGGVADLLGLALAWLSHTGEMATPSARPAAPVEQVTACHG</sequence>
<evidence type="ECO:0000313" key="6">
    <source>
        <dbReference type="EMBL" id="GFO58982.1"/>
    </source>
</evidence>
<dbReference type="AlphaFoldDB" id="A0A6V8MGA7"/>
<keyword evidence="5" id="KW-0067">ATP-binding</keyword>
<evidence type="ECO:0000256" key="1">
    <source>
        <dbReference type="ARBA" id="ARBA00001210"/>
    </source>
</evidence>
<protein>
    <recommendedName>
        <fullName evidence="2">triphosphoribosyl-dephospho-CoA synthase</fullName>
        <ecNumber evidence="2">2.4.2.52</ecNumber>
    </recommendedName>
</protein>
<dbReference type="InterPro" id="IPR002736">
    <property type="entry name" value="CitG"/>
</dbReference>
<evidence type="ECO:0000256" key="3">
    <source>
        <dbReference type="ARBA" id="ARBA00022679"/>
    </source>
</evidence>
<organism evidence="6 7">
    <name type="scientific">Geomonas silvestris</name>
    <dbReference type="NCBI Taxonomy" id="2740184"/>
    <lineage>
        <taxon>Bacteria</taxon>
        <taxon>Pseudomonadati</taxon>
        <taxon>Thermodesulfobacteriota</taxon>
        <taxon>Desulfuromonadia</taxon>
        <taxon>Geobacterales</taxon>
        <taxon>Geobacteraceae</taxon>
        <taxon>Geomonas</taxon>
    </lineage>
</organism>
<dbReference type="PANTHER" id="PTHR30201:SF2">
    <property type="entry name" value="2-(5''-TRIPHOSPHORIBOSYL)-3'-DEPHOSPHOCOENZYME-A SYNTHASE"/>
    <property type="match status" value="1"/>
</dbReference>
<accession>A0A6V8MGA7</accession>